<dbReference type="PROSITE" id="PS50979">
    <property type="entry name" value="BC"/>
    <property type="match status" value="1"/>
</dbReference>
<dbReference type="PROSITE" id="PS50975">
    <property type="entry name" value="ATP_GRASP"/>
    <property type="match status" value="1"/>
</dbReference>
<evidence type="ECO:0000259" key="13">
    <source>
        <dbReference type="PROSITE" id="PS50979"/>
    </source>
</evidence>
<dbReference type="Gene3D" id="3.30.470.20">
    <property type="entry name" value="ATP-grasp fold, B domain"/>
    <property type="match status" value="1"/>
</dbReference>
<evidence type="ECO:0000259" key="11">
    <source>
        <dbReference type="PROSITE" id="PS50968"/>
    </source>
</evidence>
<dbReference type="InterPro" id="IPR005482">
    <property type="entry name" value="Biotin_COase_C"/>
</dbReference>
<dbReference type="Gene3D" id="3.10.129.10">
    <property type="entry name" value="Hotdog Thioesterase"/>
    <property type="match status" value="1"/>
</dbReference>
<dbReference type="SUPFAM" id="SSF51230">
    <property type="entry name" value="Single hybrid motif"/>
    <property type="match status" value="1"/>
</dbReference>
<sequence length="1676" mass="183566">MRSLKRTSRRLRAPLPPSTSSPRLLPPSSRSISTHPASSNTTTTVTPIKSLLIANRGEIALRIARTASAMGIRTTTLYTDVDAGSQHAACSPHAVALGPASSAYLDGARIVRIAQQHGIQALHPGYGFLSENAAFARACEDAGIVFVGPPAQAMADMGDKARSKEIMTAAGVPCVPGYHGAEQTPAELRARAREIKYPVLLKSVKGGGGKGMRIVRTDDEFEAQLKSARAEARASFGDGGEVMLVEKYVVRPRHVEVQVFADRYGNCVALGERDCSVQRRHQKILEESPAPLLDDATRHDLWDKARTAALAVGYVGAGTVEFILDKDTGEFYFMEMNTRLQVEHPVSEMVTGTDLVEWQFRVAAGERLPLTQDEIEARILERGAAIEARIYAENPDKGFFPDSGKLVHLVTPKTDADVRIDAGFVEGDTVSEAYDGMIAKLIVRGRDRETAIRRMELALREYEVVGLSTNIEFLKRLCRSQAFIDGDVETGFIDQWRDELFKPRQTSDEVFAQAALGLLSAQIKSGVAPGPHGGTLGFGEAGLQSRRKFAFHVRNDAAPEDSKPEVAQVEVTQQGNGLYSVAVSRGNSETPVVFENVVCEPSLTPSANKTKLTTFFPTARVESTLVQDPAAPEKLTVFQLGEKTELTLAQPGWFDKALGLKEVAGSVVAPMPCKILRNEVAEGEAVEKGAPLVVIESMKMETVIRSPQKGIVKKLAHKEGDICKAGTVLVLFEDVEAAEASDAAERILLNFNLQQPRKRRLAPRLLLAITFTLVGLAGGSSLRLLLTPPPPPEPHTDEDAYTIRVLHDQAARLPIVQQLSADPAAWESWDAYDSLSAEQRAQHITAGALAGSRGVGGYQRVFWNKATGELLSVIYFGGAATGWPGVVHGGCLATILDESCGAPRSRSGRPRRPDGEPGARVQAPDAGQRVLRGCGDGRGDGGGGALFVGGQGKNGEKGTRFPPELLRRICEYLGQLHAPSVLSFALASKSFHSVAKALLFRRLTFTLTTPGRLRRHTRRCTELLRRHHAFDHVRCLVLLVSPNAQFDLMRRAADDDDQDLKDERNDGEDDDQSVHERFRWNLGPYPTTDWKVEQQRLHGIPDYPNFARRAVEVANRPPVGDADRGAVEDAYRMDSAWAPLAELVRLLPALMDLIYDCPAQFPPCLLQAVHDKLPGRVIRLHLRTFELRMLEGRFTKDAHELALIASPCIHSIWLQDHIVIGMGQRFADVPPGCQVQALEQMMKTEGLAPNLREVCVTQIRQLQRGPLQYPPQTRLPAELAGTGRKQHKVTLRHLGLGGGSYVSGVTDIHIQYWNERADLSALQTLELTGAVNERGLDRLMSMSFPTLTALTFNCTDMPSPSYLDKVKRFIRGLPRLESLCVMGWDWSVASFADPVIGDGDGSIPNRILRSLWLDHSAHLPTSSATSASEIARLGALYPRVDTLSISIRRSKGDSDKVARYRALGAGFPRLRRLALTLELPPPSGPEIVESMADTLPQMHGPPLSFITVAPWARPPPDSPWEEQIPCQWPYTNGHIVDLMAGSAVDATLARQVFAAVAAPGLETLMLRASGGTVFPPQRPRTSRPREDGLFRHDITPWLKGLARDWVVHTVNPAGEVKVKEIVGRADSWKRGGRQVPLKVHEGDLLWKHFRTLWPETKEGSKGWFDDWGSAPLAGMS</sequence>
<dbReference type="Pfam" id="PF02785">
    <property type="entry name" value="Biotin_carb_C"/>
    <property type="match status" value="1"/>
</dbReference>
<dbReference type="CDD" id="cd06850">
    <property type="entry name" value="biotinyl_domain"/>
    <property type="match status" value="1"/>
</dbReference>
<dbReference type="CDD" id="cd09917">
    <property type="entry name" value="F-box_SF"/>
    <property type="match status" value="1"/>
</dbReference>
<dbReference type="Pfam" id="PF00364">
    <property type="entry name" value="Biotin_lipoyl"/>
    <property type="match status" value="1"/>
</dbReference>
<dbReference type="GO" id="GO:0005759">
    <property type="term" value="C:mitochondrial matrix"/>
    <property type="evidence" value="ECO:0007669"/>
    <property type="project" value="UniProtKB-SubCell"/>
</dbReference>
<dbReference type="FunFam" id="3.30.1490.20:FF:000003">
    <property type="entry name" value="acetyl-CoA carboxylase isoform X1"/>
    <property type="match status" value="1"/>
</dbReference>
<comment type="caution">
    <text evidence="14">The sequence shown here is derived from an EMBL/GenBank/DDBJ whole genome shotgun (WGS) entry which is preliminary data.</text>
</comment>
<reference evidence="14" key="1">
    <citation type="submission" date="2023-02" db="EMBL/GenBank/DDBJ databases">
        <authorList>
            <person name="Palmer J.M."/>
        </authorList>
    </citation>
    <scope>NUCLEOTIDE SEQUENCE</scope>
    <source>
        <strain evidence="14">FW57</strain>
    </source>
</reference>
<gene>
    <name evidence="14" type="ORF">NEMBOFW57_001930</name>
</gene>
<dbReference type="InterPro" id="IPR011054">
    <property type="entry name" value="Rudment_hybrid_motif"/>
</dbReference>
<keyword evidence="15" id="KW-1185">Reference proteome</keyword>
<dbReference type="SMART" id="SM00878">
    <property type="entry name" value="Biotin_carb_C"/>
    <property type="match status" value="1"/>
</dbReference>
<dbReference type="InterPro" id="IPR000089">
    <property type="entry name" value="Biotin_lipoyl"/>
</dbReference>
<dbReference type="PROSITE" id="PS00867">
    <property type="entry name" value="CPSASE_2"/>
    <property type="match status" value="1"/>
</dbReference>
<dbReference type="GO" id="GO:0005524">
    <property type="term" value="F:ATP binding"/>
    <property type="evidence" value="ECO:0007669"/>
    <property type="project" value="UniProtKB-UniRule"/>
</dbReference>
<dbReference type="Proteomes" id="UP001197093">
    <property type="component" value="Unassembled WGS sequence"/>
</dbReference>
<evidence type="ECO:0000256" key="7">
    <source>
        <dbReference type="ARBA" id="ARBA00023128"/>
    </source>
</evidence>
<feature type="compositionally biased region" description="Low complexity" evidence="10">
    <location>
        <begin position="20"/>
        <end position="34"/>
    </location>
</feature>
<dbReference type="InterPro" id="IPR011764">
    <property type="entry name" value="Biotin_carboxylation_dom"/>
</dbReference>
<organism evidence="14 15">
    <name type="scientific">Staphylotrichum longicolle</name>
    <dbReference type="NCBI Taxonomy" id="669026"/>
    <lineage>
        <taxon>Eukaryota</taxon>
        <taxon>Fungi</taxon>
        <taxon>Dikarya</taxon>
        <taxon>Ascomycota</taxon>
        <taxon>Pezizomycotina</taxon>
        <taxon>Sordariomycetes</taxon>
        <taxon>Sordariomycetidae</taxon>
        <taxon>Sordariales</taxon>
        <taxon>Chaetomiaceae</taxon>
        <taxon>Staphylotrichum</taxon>
    </lineage>
</organism>
<feature type="domain" description="Lipoyl-binding" evidence="11">
    <location>
        <begin position="658"/>
        <end position="733"/>
    </location>
</feature>
<keyword evidence="5 9" id="KW-0067">ATP-binding</keyword>
<dbReference type="InterPro" id="IPR005479">
    <property type="entry name" value="CPAse_ATP-bd"/>
</dbReference>
<dbReference type="Pfam" id="PF00289">
    <property type="entry name" value="Biotin_carb_N"/>
    <property type="match status" value="1"/>
</dbReference>
<dbReference type="Pfam" id="PF02786">
    <property type="entry name" value="CPSase_L_D2"/>
    <property type="match status" value="1"/>
</dbReference>
<name>A0AAD4F398_9PEZI</name>
<dbReference type="EMBL" id="JAHCVI010000001">
    <property type="protein sequence ID" value="KAG7291905.1"/>
    <property type="molecule type" value="Genomic_DNA"/>
</dbReference>
<evidence type="ECO:0000313" key="14">
    <source>
        <dbReference type="EMBL" id="KAG7291905.1"/>
    </source>
</evidence>
<protein>
    <submittedName>
        <fullName evidence="14">Uncharacterized protein</fullName>
    </submittedName>
</protein>
<dbReference type="InterPro" id="IPR029069">
    <property type="entry name" value="HotDog_dom_sf"/>
</dbReference>
<evidence type="ECO:0000256" key="1">
    <source>
        <dbReference type="ARBA" id="ARBA00001953"/>
    </source>
</evidence>
<accession>A0AAD4F398</accession>
<evidence type="ECO:0000313" key="15">
    <source>
        <dbReference type="Proteomes" id="UP001197093"/>
    </source>
</evidence>
<dbReference type="GO" id="GO:0004485">
    <property type="term" value="F:methylcrotonoyl-CoA carboxylase activity"/>
    <property type="evidence" value="ECO:0007669"/>
    <property type="project" value="TreeGrafter"/>
</dbReference>
<dbReference type="FunFam" id="3.30.470.20:FF:000028">
    <property type="entry name" value="Methylcrotonoyl-CoA carboxylase subunit alpha, mitochondrial"/>
    <property type="match status" value="1"/>
</dbReference>
<dbReference type="InterPro" id="IPR050856">
    <property type="entry name" value="Biotin_carboxylase_complex"/>
</dbReference>
<feature type="compositionally biased region" description="Basic residues" evidence="10">
    <location>
        <begin position="1"/>
        <end position="12"/>
    </location>
</feature>
<evidence type="ECO:0000256" key="8">
    <source>
        <dbReference type="ARBA" id="ARBA00023267"/>
    </source>
</evidence>
<dbReference type="PROSITE" id="PS50968">
    <property type="entry name" value="BIOTINYL_LIPOYL"/>
    <property type="match status" value="1"/>
</dbReference>
<evidence type="ECO:0000259" key="12">
    <source>
        <dbReference type="PROSITE" id="PS50975"/>
    </source>
</evidence>
<dbReference type="SUPFAM" id="SSF51246">
    <property type="entry name" value="Rudiment single hybrid motif"/>
    <property type="match status" value="1"/>
</dbReference>
<dbReference type="SUPFAM" id="SSF56059">
    <property type="entry name" value="Glutathione synthetase ATP-binding domain-like"/>
    <property type="match status" value="1"/>
</dbReference>
<dbReference type="PANTHER" id="PTHR18866">
    <property type="entry name" value="CARBOXYLASE:PYRUVATE/ACETYL-COA/PROPIONYL-COA CARBOXYLASE"/>
    <property type="match status" value="1"/>
</dbReference>
<keyword evidence="8" id="KW-0092">Biotin</keyword>
<dbReference type="InterPro" id="IPR016185">
    <property type="entry name" value="PreATP-grasp_dom_sf"/>
</dbReference>
<keyword evidence="7" id="KW-0496">Mitochondrion</keyword>
<dbReference type="SUPFAM" id="SSF52440">
    <property type="entry name" value="PreATP-grasp domain"/>
    <property type="match status" value="1"/>
</dbReference>
<keyword evidence="4 9" id="KW-0547">Nucleotide-binding</keyword>
<dbReference type="Gene3D" id="2.40.50.100">
    <property type="match status" value="1"/>
</dbReference>
<feature type="region of interest" description="Disordered" evidence="10">
    <location>
        <begin position="901"/>
        <end position="926"/>
    </location>
</feature>
<keyword evidence="3" id="KW-0436">Ligase</keyword>
<feature type="domain" description="Biotin carboxylation" evidence="13">
    <location>
        <begin position="47"/>
        <end position="498"/>
    </location>
</feature>
<proteinExistence type="predicted"/>
<dbReference type="InterPro" id="IPR005481">
    <property type="entry name" value="BC-like_N"/>
</dbReference>
<dbReference type="FunFam" id="2.40.50.100:FF:000003">
    <property type="entry name" value="Acetyl-CoA carboxylase biotin carboxyl carrier protein"/>
    <property type="match status" value="1"/>
</dbReference>
<dbReference type="InterPro" id="IPR011053">
    <property type="entry name" value="Single_hybrid_motif"/>
</dbReference>
<dbReference type="SUPFAM" id="SSF54637">
    <property type="entry name" value="Thioesterase/thiol ester dehydrase-isomerase"/>
    <property type="match status" value="1"/>
</dbReference>
<comment type="subcellular location">
    <subcellularLocation>
        <location evidence="2">Mitochondrion matrix</location>
    </subcellularLocation>
</comment>
<evidence type="ECO:0000256" key="4">
    <source>
        <dbReference type="ARBA" id="ARBA00022741"/>
    </source>
</evidence>
<dbReference type="PANTHER" id="PTHR18866:SF33">
    <property type="entry name" value="METHYLCROTONOYL-COA CARBOXYLASE SUBUNIT ALPHA, MITOCHONDRIAL-RELATED"/>
    <property type="match status" value="1"/>
</dbReference>
<feature type="region of interest" description="Disordered" evidence="10">
    <location>
        <begin position="1"/>
        <end position="43"/>
    </location>
</feature>
<feature type="domain" description="ATP-grasp" evidence="12">
    <location>
        <begin position="164"/>
        <end position="364"/>
    </location>
</feature>
<dbReference type="GO" id="GO:0046872">
    <property type="term" value="F:metal ion binding"/>
    <property type="evidence" value="ECO:0007669"/>
    <property type="project" value="InterPro"/>
</dbReference>
<evidence type="ECO:0000256" key="6">
    <source>
        <dbReference type="ARBA" id="ARBA00022946"/>
    </source>
</evidence>
<dbReference type="InterPro" id="IPR011761">
    <property type="entry name" value="ATP-grasp"/>
</dbReference>
<evidence type="ECO:0000256" key="10">
    <source>
        <dbReference type="SAM" id="MobiDB-lite"/>
    </source>
</evidence>
<evidence type="ECO:0000256" key="3">
    <source>
        <dbReference type="ARBA" id="ARBA00022598"/>
    </source>
</evidence>
<evidence type="ECO:0000256" key="5">
    <source>
        <dbReference type="ARBA" id="ARBA00022840"/>
    </source>
</evidence>
<comment type="cofactor">
    <cofactor evidence="1">
        <name>biotin</name>
        <dbReference type="ChEBI" id="CHEBI:57586"/>
    </cofactor>
</comment>
<keyword evidence="6" id="KW-0809">Transit peptide</keyword>
<evidence type="ECO:0000256" key="2">
    <source>
        <dbReference type="ARBA" id="ARBA00004305"/>
    </source>
</evidence>
<evidence type="ECO:0000256" key="9">
    <source>
        <dbReference type="PROSITE-ProRule" id="PRU00409"/>
    </source>
</evidence>